<accession>A0ABM1PQM6</accession>
<dbReference type="GeneID" id="108618119"/>
<feature type="region of interest" description="Disordered" evidence="1">
    <location>
        <begin position="1"/>
        <end position="20"/>
    </location>
</feature>
<dbReference type="SUPFAM" id="SSF47473">
    <property type="entry name" value="EF-hand"/>
    <property type="match status" value="1"/>
</dbReference>
<evidence type="ECO:0000256" key="1">
    <source>
        <dbReference type="SAM" id="MobiDB-lite"/>
    </source>
</evidence>
<dbReference type="InterPro" id="IPR002048">
    <property type="entry name" value="EF_hand_dom"/>
</dbReference>
<name>A0ABM1PQM6_DROAR</name>
<reference evidence="4" key="3">
    <citation type="submission" date="2025-08" db="UniProtKB">
        <authorList>
            <consortium name="RefSeq"/>
        </authorList>
    </citation>
    <scope>IDENTIFICATION</scope>
    <source>
        <tissue evidence="4">Whole organism</tissue>
    </source>
</reference>
<feature type="compositionally biased region" description="Basic and acidic residues" evidence="1">
    <location>
        <begin position="1"/>
        <end position="11"/>
    </location>
</feature>
<dbReference type="PROSITE" id="PS50222">
    <property type="entry name" value="EF_HAND_2"/>
    <property type="match status" value="1"/>
</dbReference>
<gene>
    <name evidence="4" type="primary">LOC108618119</name>
</gene>
<keyword evidence="3" id="KW-1185">Reference proteome</keyword>
<evidence type="ECO:0000313" key="3">
    <source>
        <dbReference type="Proteomes" id="UP000694904"/>
    </source>
</evidence>
<dbReference type="InterPro" id="IPR050230">
    <property type="entry name" value="CALM/Myosin/TropC-like"/>
</dbReference>
<dbReference type="InterPro" id="IPR011992">
    <property type="entry name" value="EF-hand-dom_pair"/>
</dbReference>
<evidence type="ECO:0000259" key="2">
    <source>
        <dbReference type="PROSITE" id="PS50222"/>
    </source>
</evidence>
<dbReference type="RefSeq" id="XP_017869512.1">
    <property type="nucleotide sequence ID" value="XM_018014023.1"/>
</dbReference>
<organism evidence="3 4">
    <name type="scientific">Drosophila arizonae</name>
    <name type="common">Fruit fly</name>
    <dbReference type="NCBI Taxonomy" id="7263"/>
    <lineage>
        <taxon>Eukaryota</taxon>
        <taxon>Metazoa</taxon>
        <taxon>Ecdysozoa</taxon>
        <taxon>Arthropoda</taxon>
        <taxon>Hexapoda</taxon>
        <taxon>Insecta</taxon>
        <taxon>Pterygota</taxon>
        <taxon>Neoptera</taxon>
        <taxon>Endopterygota</taxon>
        <taxon>Diptera</taxon>
        <taxon>Brachycera</taxon>
        <taxon>Muscomorpha</taxon>
        <taxon>Ephydroidea</taxon>
        <taxon>Drosophilidae</taxon>
        <taxon>Drosophila</taxon>
    </lineage>
</organism>
<protein>
    <submittedName>
        <fullName evidence="4">Uncharacterized protein LOC108618119</fullName>
    </submittedName>
</protein>
<dbReference type="Gene3D" id="1.10.238.10">
    <property type="entry name" value="EF-hand"/>
    <property type="match status" value="2"/>
</dbReference>
<sequence length="363" mass="40395">MLNSTCHRDSDNCSEQSAGDRDEQITLAIAAMRAAVEMSSASTGDSASESEVLAGESNVPLSRHNAGVSPFVAIAVPEHMSPEEYKSLDGRARAYEARVHSPIYKFGKFWTCSEIIDKLPHVMKLWETYRLFVRPPSIATIDILKVGECLRAMGANFEDTTMKASLVERLLTFPHVKPAISANFELVLAVYSEVVQVDPVPDCDILIKGLSCYDSLKTGRVAAKRLRRILTTMGQRLSDGEVSTLLDSMTDGAGDVDYVTMMQTLFPTDTETPIKLKQVRMYLTALGKHAYHMDLTKRDDIIRALRKIDKEKTGYVNHATMIELLEKSGENFTVPELVALASGITEDENQICYRNFLQMIMNN</sequence>
<dbReference type="PANTHER" id="PTHR23048">
    <property type="entry name" value="MYOSIN LIGHT CHAIN 1, 3"/>
    <property type="match status" value="1"/>
</dbReference>
<reference evidence="3" key="1">
    <citation type="journal article" date="1997" name="Nucleic Acids Res.">
        <title>tRNAscan-SE: a program for improved detection of transfer RNA genes in genomic sequence.</title>
        <authorList>
            <person name="Lowe T.M."/>
            <person name="Eddy S.R."/>
        </authorList>
    </citation>
    <scope>NUCLEOTIDE SEQUENCE [LARGE SCALE GENOMIC DNA]</scope>
</reference>
<dbReference type="PANTHER" id="PTHR23048:SF49">
    <property type="entry name" value="FI08416P-RELATED"/>
    <property type="match status" value="1"/>
</dbReference>
<feature type="domain" description="EF-hand" evidence="2">
    <location>
        <begin position="296"/>
        <end position="331"/>
    </location>
</feature>
<proteinExistence type="predicted"/>
<dbReference type="Proteomes" id="UP000694904">
    <property type="component" value="Chromosome X"/>
</dbReference>
<evidence type="ECO:0000313" key="4">
    <source>
        <dbReference type="RefSeq" id="XP_017869512.1"/>
    </source>
</evidence>
<reference evidence="3" key="2">
    <citation type="journal article" date="2016" name="G3 (Bethesda)">
        <title>Genome Evolution in Three Species of Cactophilic Drosophila.</title>
        <authorList>
            <person name="Sanchez-Flores A."/>
            <person name="Penazola F."/>
            <person name="Carpinteyro-Ponce J."/>
            <person name="Nazario-Yepiz N."/>
            <person name="Abreu-Goodger C."/>
            <person name="Machado C.A."/>
            <person name="Markow T.A."/>
        </authorList>
    </citation>
    <scope>NUCLEOTIDE SEQUENCE [LARGE SCALE GENOMIC DNA]</scope>
</reference>